<evidence type="ECO:0000313" key="5">
    <source>
        <dbReference type="Proteomes" id="UP001106592"/>
    </source>
</evidence>
<evidence type="ECO:0000256" key="1">
    <source>
        <dbReference type="SAM" id="Phobius"/>
    </source>
</evidence>
<dbReference type="InterPro" id="IPR032623">
    <property type="entry name" value="FecR_N"/>
</dbReference>
<organism evidence="4 5">
    <name type="scientific">Pseudomonas aegrilactucae</name>
    <dbReference type="NCBI Taxonomy" id="2854028"/>
    <lineage>
        <taxon>Bacteria</taxon>
        <taxon>Pseudomonadati</taxon>
        <taxon>Pseudomonadota</taxon>
        <taxon>Gammaproteobacteria</taxon>
        <taxon>Pseudomonadales</taxon>
        <taxon>Pseudomonadaceae</taxon>
        <taxon>Pseudomonas</taxon>
    </lineage>
</organism>
<gene>
    <name evidence="4" type="ORF">KUO17_09900</name>
</gene>
<dbReference type="PIRSF" id="PIRSF018266">
    <property type="entry name" value="FecR"/>
    <property type="match status" value="1"/>
</dbReference>
<proteinExistence type="predicted"/>
<feature type="domain" description="FecR protein" evidence="2">
    <location>
        <begin position="96"/>
        <end position="186"/>
    </location>
</feature>
<accession>A0A9Q2XHY6</accession>
<dbReference type="Pfam" id="PF04773">
    <property type="entry name" value="FecR"/>
    <property type="match status" value="1"/>
</dbReference>
<evidence type="ECO:0000259" key="3">
    <source>
        <dbReference type="Pfam" id="PF16220"/>
    </source>
</evidence>
<evidence type="ECO:0000259" key="2">
    <source>
        <dbReference type="Pfam" id="PF04773"/>
    </source>
</evidence>
<dbReference type="InterPro" id="IPR012373">
    <property type="entry name" value="Ferrdict_sens_TM"/>
</dbReference>
<dbReference type="Pfam" id="PF16220">
    <property type="entry name" value="DUF4880"/>
    <property type="match status" value="1"/>
</dbReference>
<dbReference type="AlphaFoldDB" id="A0A9Q2XHY6"/>
<feature type="transmembrane region" description="Helical" evidence="1">
    <location>
        <begin position="65"/>
        <end position="84"/>
    </location>
</feature>
<feature type="domain" description="FecR N-terminal" evidence="3">
    <location>
        <begin position="3"/>
        <end position="28"/>
    </location>
</feature>
<feature type="non-terminal residue" evidence="4">
    <location>
        <position position="1"/>
    </location>
</feature>
<dbReference type="RefSeq" id="WP_217975385.1">
    <property type="nucleotide sequence ID" value="NZ_JAHTBI010000033.1"/>
</dbReference>
<dbReference type="GO" id="GO:0016989">
    <property type="term" value="F:sigma factor antagonist activity"/>
    <property type="evidence" value="ECO:0007669"/>
    <property type="project" value="TreeGrafter"/>
</dbReference>
<keyword evidence="1" id="KW-1133">Transmembrane helix</keyword>
<sequence>ARAERADFKRWLLADPAHAQAYREAQALWQQTAAPAARLAGEQAEALGHLLRAMDRPARRWPTRLAGLAVAASVVLSVMLGAGWHPANWVDDLGADYVSSVGALKTVTLADQSQLVLDADSAISVDFSHGQRQVQVRRGAVFFQVTHTGAPFTVHANGGEVRVMGTQFEVRRHADGASVTVLSGKVGVTAADGQAQQVLTAGQQVAYEHGSASPVHGVDSETRLAWRQGWLNYYQAPLAQVVDELSRYYPGRIVLLGDGLAQRKVSGSFPANDPLAALDALGSVAGFQRKTLLGRVTLLR</sequence>
<comment type="caution">
    <text evidence="4">The sequence shown here is derived from an EMBL/GenBank/DDBJ whole genome shotgun (WGS) entry which is preliminary data.</text>
</comment>
<keyword evidence="5" id="KW-1185">Reference proteome</keyword>
<dbReference type="EMBL" id="JAHTBI010000033">
    <property type="protein sequence ID" value="MBV6287341.1"/>
    <property type="molecule type" value="Genomic_DNA"/>
</dbReference>
<protein>
    <submittedName>
        <fullName evidence="4">FecR domain-containing protein</fullName>
    </submittedName>
</protein>
<name>A0A9Q2XHY6_9PSED</name>
<dbReference type="PANTHER" id="PTHR30273:SF2">
    <property type="entry name" value="PROTEIN FECR"/>
    <property type="match status" value="1"/>
</dbReference>
<reference evidence="4" key="2">
    <citation type="journal article" date="2023" name="Plant Pathol.">
        <title>Dismantling and reorganizing Pseudomonas marginalis sensu#lato.</title>
        <authorList>
            <person name="Sawada H."/>
            <person name="Fujikawa T."/>
            <person name="Satou M."/>
        </authorList>
    </citation>
    <scope>NUCLEOTIDE SEQUENCE</scope>
    <source>
        <strain evidence="4">MAFF 301350</strain>
    </source>
</reference>
<keyword evidence="1" id="KW-0812">Transmembrane</keyword>
<reference evidence="4" key="1">
    <citation type="journal article" date="2022" name="Int. J. Syst. Evol. Microbiol.">
        <title>Pseudomonas aegrilactucae sp. nov. and Pseudomonas morbosilactucae sp. nov., pathogens causing bacterial rot of lettuce in Japan.</title>
        <authorList>
            <person name="Sawada H."/>
            <person name="Fujikawa T."/>
            <person name="Satou M."/>
        </authorList>
    </citation>
    <scope>NUCLEOTIDE SEQUENCE</scope>
    <source>
        <strain evidence="4">MAFF 301350</strain>
    </source>
</reference>
<dbReference type="InterPro" id="IPR006860">
    <property type="entry name" value="FecR"/>
</dbReference>
<evidence type="ECO:0000313" key="4">
    <source>
        <dbReference type="EMBL" id="MBV6287341.1"/>
    </source>
</evidence>
<dbReference type="PANTHER" id="PTHR30273">
    <property type="entry name" value="PERIPLASMIC SIGNAL SENSOR AND SIGMA FACTOR ACTIVATOR FECR-RELATED"/>
    <property type="match status" value="1"/>
</dbReference>
<dbReference type="Proteomes" id="UP001106592">
    <property type="component" value="Unassembled WGS sequence"/>
</dbReference>
<keyword evidence="1" id="KW-0472">Membrane</keyword>